<reference evidence="5" key="4">
    <citation type="journal article" date="2022" name="Microb. Genom.">
        <title>A global pangenome for the wheat fungal pathogen Pyrenophora tritici-repentis and prediction of effector protein structural homology.</title>
        <authorList>
            <person name="Moolhuijzen P.M."/>
            <person name="See P.T."/>
            <person name="Shi G."/>
            <person name="Powell H.R."/>
            <person name="Cockram J."/>
            <person name="Jorgensen L.N."/>
            <person name="Benslimane H."/>
            <person name="Strelkov S.E."/>
            <person name="Turner J."/>
            <person name="Liu Z."/>
            <person name="Moffat C.S."/>
        </authorList>
    </citation>
    <scope>NUCLEOTIDE SEQUENCE [LARGE SCALE GENOMIC DNA]</scope>
</reference>
<dbReference type="Proteomes" id="UP000249757">
    <property type="component" value="Unassembled WGS sequence"/>
</dbReference>
<feature type="region of interest" description="Disordered" evidence="1">
    <location>
        <begin position="243"/>
        <end position="268"/>
    </location>
</feature>
<evidence type="ECO:0000256" key="1">
    <source>
        <dbReference type="SAM" id="MobiDB-lite"/>
    </source>
</evidence>
<evidence type="ECO:0000313" key="2">
    <source>
        <dbReference type="EMBL" id="KAF7573235.1"/>
    </source>
</evidence>
<keyword evidence="5" id="KW-1185">Reference proteome</keyword>
<comment type="caution">
    <text evidence="2">The sequence shown here is derived from an EMBL/GenBank/DDBJ whole genome shotgun (WGS) entry which is preliminary data.</text>
</comment>
<reference evidence="3" key="3">
    <citation type="journal article" date="2022" name="bioRxiv">
        <title>A global pangenome for the wheat fungal pathogen Pyrenophora tritici-repentis and prediction of effector protein structural homology.</title>
        <authorList>
            <person name="Moolhuijzen P."/>
            <person name="See P.T."/>
            <person name="Shi G."/>
            <person name="Powell H.R."/>
            <person name="Cockram J."/>
            <person name="Jorgensen L.N."/>
            <person name="Benslimane H."/>
            <person name="Strelkov S.E."/>
            <person name="Turner J."/>
            <person name="Liu Z."/>
            <person name="Moffat C.S."/>
        </authorList>
    </citation>
    <scope>NUCLEOTIDE SEQUENCE</scope>
    <source>
        <strain evidence="3">86-124</strain>
    </source>
</reference>
<evidence type="ECO:0000313" key="3">
    <source>
        <dbReference type="EMBL" id="KAI1516423.1"/>
    </source>
</evidence>
<proteinExistence type="predicted"/>
<dbReference type="EMBL" id="NRDI02000005">
    <property type="protein sequence ID" value="KAI1516423.1"/>
    <property type="molecule type" value="Genomic_DNA"/>
</dbReference>
<evidence type="ECO:0000313" key="4">
    <source>
        <dbReference type="Proteomes" id="UP000245464"/>
    </source>
</evidence>
<organism evidence="2 4">
    <name type="scientific">Pyrenophora tritici-repentis</name>
    <dbReference type="NCBI Taxonomy" id="45151"/>
    <lineage>
        <taxon>Eukaryota</taxon>
        <taxon>Fungi</taxon>
        <taxon>Dikarya</taxon>
        <taxon>Ascomycota</taxon>
        <taxon>Pezizomycotina</taxon>
        <taxon>Dothideomycetes</taxon>
        <taxon>Pleosporomycetidae</taxon>
        <taxon>Pleosporales</taxon>
        <taxon>Pleosporineae</taxon>
        <taxon>Pleosporaceae</taxon>
        <taxon>Pyrenophora</taxon>
    </lineage>
</organism>
<protein>
    <submittedName>
        <fullName evidence="2">Uncharacterized protein</fullName>
    </submittedName>
</protein>
<dbReference type="AlphaFoldDB" id="A0A2W1D0C6"/>
<evidence type="ECO:0000313" key="5">
    <source>
        <dbReference type="Proteomes" id="UP000249757"/>
    </source>
</evidence>
<sequence>MSGYSLEKGIAQGTSSSSGETPCPPQHPQFLTLTQSKLEKVPEGLKGPCRLRAATSDCLNKDFPDTGSLYFQAMDDAKASMDFVQWRAPGQDGTVPQTEEEHQAVAKLLVNAFKEMSVAKDTEGSAYRKRLSPTHDSYYGDWAIEACAWDIIRMTKAIHTEGFKAAIYDKTVIDSIGQTQQWTFKERIDWICMALKTSKSNAVSLMKNEKIWTIIGSPHKLYNSTIINSVSNKHRGAWVIHGRNADPDHQARPIKRQKTQHNPSGRVDVNMGTEEVEHTKVGGDVGAAESSQSGVTGGAKAVQATDAAKATQPVKTTSTIKPGLRQIKPRKSKYDITPMPASYIARNQDMGLFRHQTPGLPIRNDTSSGLTPALPIQQDFFWRPTHQLRDAQIANDAQIAKLMFGELPKRGDIFWAGLAARSGNVKGFEYSGVVEKTVAGKERGVNNDAAATKERGINNGAATKERGVNKGAAATKGTAATQVYNQPVSETSDVQPQPGMYDADVLEGALLLTLLKDAH</sequence>
<dbReference type="Proteomes" id="UP000245464">
    <property type="component" value="Chromosome 3"/>
</dbReference>
<gene>
    <name evidence="3" type="ORF">Ptr86124_004960</name>
    <name evidence="2" type="ORF">PtrM4_081400</name>
</gene>
<dbReference type="EMBL" id="NQIK02000003">
    <property type="protein sequence ID" value="KAF7573235.1"/>
    <property type="molecule type" value="Genomic_DNA"/>
</dbReference>
<reference evidence="3" key="2">
    <citation type="submission" date="2021-05" db="EMBL/GenBank/DDBJ databases">
        <authorList>
            <person name="Moolhuijzen P.M."/>
            <person name="Moffat C.S."/>
        </authorList>
    </citation>
    <scope>NUCLEOTIDE SEQUENCE</scope>
    <source>
        <strain evidence="3">86-124</strain>
    </source>
</reference>
<name>A0A2W1D0C6_9PLEO</name>
<feature type="region of interest" description="Disordered" evidence="1">
    <location>
        <begin position="1"/>
        <end position="28"/>
    </location>
</feature>
<accession>A0A2W1D0C6</accession>
<reference evidence="2" key="1">
    <citation type="journal article" date="2018" name="BMC Genomics">
        <title>Comparative genomics of the wheat fungal pathogen Pyrenophora tritici-repentis reveals chromosomal variations and genome plasticity.</title>
        <authorList>
            <person name="Moolhuijzen P."/>
            <person name="See P.T."/>
            <person name="Hane J.K."/>
            <person name="Shi G."/>
            <person name="Liu Z."/>
            <person name="Oliver R.P."/>
            <person name="Moffat C.S."/>
        </authorList>
    </citation>
    <scope>NUCLEOTIDE SEQUENCE [LARGE SCALE GENOMIC DNA]</scope>
    <source>
        <strain evidence="2">M4</strain>
    </source>
</reference>